<protein>
    <submittedName>
        <fullName evidence="1">Uncharacterized protein</fullName>
    </submittedName>
</protein>
<organism evidence="1 2">
    <name type="scientific">Brassicogethes aeneus</name>
    <name type="common">Rape pollen beetle</name>
    <name type="synonym">Meligethes aeneus</name>
    <dbReference type="NCBI Taxonomy" id="1431903"/>
    <lineage>
        <taxon>Eukaryota</taxon>
        <taxon>Metazoa</taxon>
        <taxon>Ecdysozoa</taxon>
        <taxon>Arthropoda</taxon>
        <taxon>Hexapoda</taxon>
        <taxon>Insecta</taxon>
        <taxon>Pterygota</taxon>
        <taxon>Neoptera</taxon>
        <taxon>Endopterygota</taxon>
        <taxon>Coleoptera</taxon>
        <taxon>Polyphaga</taxon>
        <taxon>Cucujiformia</taxon>
        <taxon>Nitidulidae</taxon>
        <taxon>Meligethinae</taxon>
        <taxon>Brassicogethes</taxon>
    </lineage>
</organism>
<dbReference type="AlphaFoldDB" id="A0A9P0B0T7"/>
<accession>A0A9P0B0T7</accession>
<keyword evidence="2" id="KW-1185">Reference proteome</keyword>
<dbReference type="Proteomes" id="UP001154078">
    <property type="component" value="Chromosome 4"/>
</dbReference>
<dbReference type="EMBL" id="OV121135">
    <property type="protein sequence ID" value="CAH0554923.1"/>
    <property type="molecule type" value="Genomic_DNA"/>
</dbReference>
<gene>
    <name evidence="1" type="ORF">MELIAE_LOCUS6386</name>
</gene>
<dbReference type="OrthoDB" id="6778574at2759"/>
<evidence type="ECO:0000313" key="1">
    <source>
        <dbReference type="EMBL" id="CAH0554923.1"/>
    </source>
</evidence>
<evidence type="ECO:0000313" key="2">
    <source>
        <dbReference type="Proteomes" id="UP001154078"/>
    </source>
</evidence>
<reference evidence="1" key="1">
    <citation type="submission" date="2021-12" db="EMBL/GenBank/DDBJ databases">
        <authorList>
            <person name="King R."/>
        </authorList>
    </citation>
    <scope>NUCLEOTIDE SEQUENCE</scope>
</reference>
<name>A0A9P0B0T7_BRAAE</name>
<sequence length="227" mass="26681">MSIKKNNILLNCEVIMDYHNISIEEGNNECRKRISKQSKREERKKQKYSDKDPALENFKRPCNHDGKSYACCNITLEDIKLLRKEFYSDADKFRQDIQLCQYISVVPAKRRRSMKEIKQRNATLCYLLYTANGQPVRVCNAFFTSVFEISKHRILTVAKGTDSKERRGGDRRSQKSAIKKEKARIFISNLQEKESLSVKEFHKLYVKQCEAEDHVSYGMFRNIFLSD</sequence>
<proteinExistence type="predicted"/>